<dbReference type="VEuPathDB" id="FungiDB:QG37_00296"/>
<protein>
    <submittedName>
        <fullName evidence="1">Uncharacterized protein</fullName>
    </submittedName>
</protein>
<comment type="caution">
    <text evidence="1">The sequence shown here is derived from an EMBL/GenBank/DDBJ whole genome shotgun (WGS) entry which is preliminary data.</text>
</comment>
<organism evidence="1 2">
    <name type="scientific">Candidozyma auris</name>
    <name type="common">Yeast</name>
    <name type="synonym">Candida auris</name>
    <dbReference type="NCBI Taxonomy" id="498019"/>
    <lineage>
        <taxon>Eukaryota</taxon>
        <taxon>Fungi</taxon>
        <taxon>Dikarya</taxon>
        <taxon>Ascomycota</taxon>
        <taxon>Saccharomycotina</taxon>
        <taxon>Pichiomycetes</taxon>
        <taxon>Metschnikowiaceae</taxon>
        <taxon>Candidozyma</taxon>
    </lineage>
</organism>
<name>A0A0L0P8C4_CANAR</name>
<proteinExistence type="predicted"/>
<dbReference type="EMBL" id="LGST01000003">
    <property type="protein sequence ID" value="KNE02490.1"/>
    <property type="molecule type" value="Genomic_DNA"/>
</dbReference>
<dbReference type="Proteomes" id="UP000037122">
    <property type="component" value="Unassembled WGS sequence"/>
</dbReference>
<dbReference type="AlphaFoldDB" id="A0A0L0P8C4"/>
<evidence type="ECO:0000313" key="2">
    <source>
        <dbReference type="Proteomes" id="UP000037122"/>
    </source>
</evidence>
<reference evidence="2" key="1">
    <citation type="journal article" date="2015" name="BMC Genomics">
        <title>Draft genome of a commonly misdiagnosed multidrug resistant pathogen Candida auris.</title>
        <authorList>
            <person name="Chatterjee S."/>
            <person name="Alampalli S.V."/>
            <person name="Nageshan R.K."/>
            <person name="Chettiar S.T."/>
            <person name="Joshi S."/>
            <person name="Tatu U.S."/>
        </authorList>
    </citation>
    <scope>NUCLEOTIDE SEQUENCE [LARGE SCALE GENOMIC DNA]</scope>
    <source>
        <strain evidence="2">6684</strain>
    </source>
</reference>
<evidence type="ECO:0000313" key="1">
    <source>
        <dbReference type="EMBL" id="KNE02490.1"/>
    </source>
</evidence>
<accession>A0A0L0P8C4</accession>
<sequence>MTFDLPNWIGGMIKQATKSKTDQNLYEAFALYTGCEQCQVLQSGTLFALQECELFMEANSQPSIKAKSSRITQPEMQRNRPIF</sequence>
<gene>
    <name evidence="1" type="ORF">QG37_00296</name>
</gene>